<reference evidence="16" key="4">
    <citation type="submission" date="2015-04" db="UniProtKB">
        <authorList>
            <consortium name="EnsemblPlants"/>
        </authorList>
    </citation>
    <scope>IDENTIFICATION</scope>
    <source>
        <strain evidence="16">cv. Jemalong A17</strain>
    </source>
</reference>
<dbReference type="PaxDb" id="3880-AES94092"/>
<dbReference type="PROSITE" id="PS00434">
    <property type="entry name" value="HSF_DOMAIN"/>
    <property type="match status" value="1"/>
</dbReference>
<keyword evidence="6 15" id="KW-0238">DNA-binding</keyword>
<dbReference type="InterPro" id="IPR036388">
    <property type="entry name" value="WH-like_DNA-bd_sf"/>
</dbReference>
<dbReference type="Gramene" id="rna28554">
    <property type="protein sequence ID" value="RHN53627.1"/>
    <property type="gene ID" value="gene28554"/>
</dbReference>
<dbReference type="AlphaFoldDB" id="B7FM72"/>
<dbReference type="GO" id="GO:0045892">
    <property type="term" value="P:negative regulation of DNA-templated transcription"/>
    <property type="evidence" value="ECO:0007669"/>
    <property type="project" value="EnsemblPlants"/>
</dbReference>
<dbReference type="OMA" id="MSEAIMA"/>
<keyword evidence="4" id="KW-0805">Transcription regulation</keyword>
<dbReference type="GO" id="GO:0005634">
    <property type="term" value="C:nucleus"/>
    <property type="evidence" value="ECO:0000318"/>
    <property type="project" value="GO_Central"/>
</dbReference>
<keyword evidence="5 14" id="KW-0346">Stress response</keyword>
<evidence type="ECO:0000259" key="12">
    <source>
        <dbReference type="PROSITE" id="PS00434"/>
    </source>
</evidence>
<dbReference type="KEGG" id="mtr:11437512"/>
<dbReference type="EMBL" id="BT053195">
    <property type="protein sequence ID" value="ACJ85855.1"/>
    <property type="molecule type" value="mRNA"/>
</dbReference>
<dbReference type="Pfam" id="PF00447">
    <property type="entry name" value="HSF_DNA-bind"/>
    <property type="match status" value="1"/>
</dbReference>
<evidence type="ECO:0000256" key="5">
    <source>
        <dbReference type="ARBA" id="ARBA00023016"/>
    </source>
</evidence>
<dbReference type="InterPro" id="IPR000232">
    <property type="entry name" value="HSF_DNA-bd"/>
</dbReference>
<dbReference type="PANTHER" id="PTHR10015">
    <property type="entry name" value="HEAT SHOCK TRANSCRIPTION FACTOR"/>
    <property type="match status" value="1"/>
</dbReference>
<evidence type="ECO:0000313" key="18">
    <source>
        <dbReference type="Proteomes" id="UP000265566"/>
    </source>
</evidence>
<feature type="compositionally biased region" description="Low complexity" evidence="11">
    <location>
        <begin position="319"/>
        <end position="331"/>
    </location>
</feature>
<evidence type="ECO:0000256" key="10">
    <source>
        <dbReference type="SAM" id="Coils"/>
    </source>
</evidence>
<reference evidence="14 17" key="3">
    <citation type="journal article" date="2014" name="BMC Genomics">
        <title>An improved genome release (version Mt4.0) for the model legume Medicago truncatula.</title>
        <authorList>
            <person name="Tang H."/>
            <person name="Krishnakumar V."/>
            <person name="Bidwell S."/>
            <person name="Rosen B."/>
            <person name="Chan A."/>
            <person name="Zhou S."/>
            <person name="Gentzbittel L."/>
            <person name="Childs K.L."/>
            <person name="Yandell M."/>
            <person name="Gundlach H."/>
            <person name="Mayer K.F."/>
            <person name="Schwartz D.C."/>
            <person name="Town C.D."/>
        </authorList>
    </citation>
    <scope>GENOME REANNOTATION</scope>
    <source>
        <strain evidence="16 17">cv. Jemalong A17</strain>
    </source>
</reference>
<dbReference type="Proteomes" id="UP000002051">
    <property type="component" value="Chromosome 5"/>
</dbReference>
<reference evidence="13" key="1">
    <citation type="submission" date="2008-12" db="EMBL/GenBank/DDBJ databases">
        <title>Medicago truncatula full length cdna cloning project.</title>
        <authorList>
            <person name="Moskal W."/>
            <person name="Chan A."/>
            <person name="Cheung F."/>
            <person name="Xiao Y."/>
            <person name="Town C.D."/>
        </authorList>
    </citation>
    <scope>NUCLEOTIDE SEQUENCE</scope>
</reference>
<comment type="similarity">
    <text evidence="9">Belongs to the HSF family.</text>
</comment>
<accession>B7FM72</accession>
<dbReference type="SMART" id="SM00415">
    <property type="entry name" value="HSF"/>
    <property type="match status" value="1"/>
</dbReference>
<dbReference type="EMBL" id="CM001221">
    <property type="protein sequence ID" value="AES94092.1"/>
    <property type="molecule type" value="Genomic_DNA"/>
</dbReference>
<evidence type="ECO:0000256" key="4">
    <source>
        <dbReference type="ARBA" id="ARBA00023015"/>
    </source>
</evidence>
<reference evidence="14 17" key="2">
    <citation type="journal article" date="2011" name="Nature">
        <title>The Medicago genome provides insight into the evolution of rhizobial symbioses.</title>
        <authorList>
            <person name="Young N.D."/>
            <person name="Debelle F."/>
            <person name="Oldroyd G.E."/>
            <person name="Geurts R."/>
            <person name="Cannon S.B."/>
            <person name="Udvardi M.K."/>
            <person name="Benedito V.A."/>
            <person name="Mayer K.F."/>
            <person name="Gouzy J."/>
            <person name="Schoof H."/>
            <person name="Van de Peer Y."/>
            <person name="Proost S."/>
            <person name="Cook D.R."/>
            <person name="Meyers B.C."/>
            <person name="Spannagl M."/>
            <person name="Cheung F."/>
            <person name="De Mita S."/>
            <person name="Krishnakumar V."/>
            <person name="Gundlach H."/>
            <person name="Zhou S."/>
            <person name="Mudge J."/>
            <person name="Bharti A.K."/>
            <person name="Murray J.D."/>
            <person name="Naoumkina M.A."/>
            <person name="Rosen B."/>
            <person name="Silverstein K.A."/>
            <person name="Tang H."/>
            <person name="Rombauts S."/>
            <person name="Zhao P.X."/>
            <person name="Zhou P."/>
            <person name="Barbe V."/>
            <person name="Bardou P."/>
            <person name="Bechner M."/>
            <person name="Bellec A."/>
            <person name="Berger A."/>
            <person name="Berges H."/>
            <person name="Bidwell S."/>
            <person name="Bisseling T."/>
            <person name="Choisne N."/>
            <person name="Couloux A."/>
            <person name="Denny R."/>
            <person name="Deshpande S."/>
            <person name="Dai X."/>
            <person name="Doyle J.J."/>
            <person name="Dudez A.M."/>
            <person name="Farmer A.D."/>
            <person name="Fouteau S."/>
            <person name="Franken C."/>
            <person name="Gibelin C."/>
            <person name="Gish J."/>
            <person name="Goldstein S."/>
            <person name="Gonzalez A.J."/>
            <person name="Green P.J."/>
            <person name="Hallab A."/>
            <person name="Hartog M."/>
            <person name="Hua A."/>
            <person name="Humphray S.J."/>
            <person name="Jeong D.H."/>
            <person name="Jing Y."/>
            <person name="Jocker A."/>
            <person name="Kenton S.M."/>
            <person name="Kim D.J."/>
            <person name="Klee K."/>
            <person name="Lai H."/>
            <person name="Lang C."/>
            <person name="Lin S."/>
            <person name="Macmil S.L."/>
            <person name="Magdelenat G."/>
            <person name="Matthews L."/>
            <person name="McCorrison J."/>
            <person name="Monaghan E.L."/>
            <person name="Mun J.H."/>
            <person name="Najar F.Z."/>
            <person name="Nicholson C."/>
            <person name="Noirot C."/>
            <person name="O'Bleness M."/>
            <person name="Paule C.R."/>
            <person name="Poulain J."/>
            <person name="Prion F."/>
            <person name="Qin B."/>
            <person name="Qu C."/>
            <person name="Retzel E.F."/>
            <person name="Riddle C."/>
            <person name="Sallet E."/>
            <person name="Samain S."/>
            <person name="Samson N."/>
            <person name="Sanders I."/>
            <person name="Saurat O."/>
            <person name="Scarpelli C."/>
            <person name="Schiex T."/>
            <person name="Segurens B."/>
            <person name="Severin A.J."/>
            <person name="Sherrier D.J."/>
            <person name="Shi R."/>
            <person name="Sims S."/>
            <person name="Singer S.R."/>
            <person name="Sinharoy S."/>
            <person name="Sterck L."/>
            <person name="Viollet A."/>
            <person name="Wang B.B."/>
            <person name="Wang K."/>
            <person name="Wang M."/>
            <person name="Wang X."/>
            <person name="Warfsmann J."/>
            <person name="Weissenbach J."/>
            <person name="White D.D."/>
            <person name="White J.D."/>
            <person name="Wiley G.B."/>
            <person name="Wincker P."/>
            <person name="Xing Y."/>
            <person name="Yang L."/>
            <person name="Yao Z."/>
            <person name="Ying F."/>
            <person name="Zhai J."/>
            <person name="Zhou L."/>
            <person name="Zuber A."/>
            <person name="Denarie J."/>
            <person name="Dixon R.A."/>
            <person name="May G.D."/>
            <person name="Schwartz D.C."/>
            <person name="Rogers J."/>
            <person name="Quetier F."/>
            <person name="Town C.D."/>
            <person name="Roe B.A."/>
        </authorList>
    </citation>
    <scope>NUCLEOTIDE SEQUENCE [LARGE SCALE GENOMIC DNA]</scope>
    <source>
        <strain evidence="14">A17</strain>
        <strain evidence="16 17">cv. Jemalong A17</strain>
    </source>
</reference>
<gene>
    <name evidence="16" type="primary">11437512</name>
    <name evidence="14" type="ordered locus">MTR_5g010680</name>
    <name evidence="15" type="ORF">MtrunA17_Chr5g0397881</name>
</gene>
<evidence type="ECO:0000313" key="14">
    <source>
        <dbReference type="EMBL" id="AES94092.1"/>
    </source>
</evidence>
<evidence type="ECO:0000313" key="13">
    <source>
        <dbReference type="EMBL" id="ACJ85855.1"/>
    </source>
</evidence>
<feature type="compositionally biased region" description="Basic and acidic residues" evidence="11">
    <location>
        <begin position="332"/>
        <end position="359"/>
    </location>
</feature>
<dbReference type="HOGENOM" id="CLU_030308_3_2_1"/>
<feature type="region of interest" description="Disordered" evidence="11">
    <location>
        <begin position="304"/>
        <end position="359"/>
    </location>
</feature>
<evidence type="ECO:0000313" key="17">
    <source>
        <dbReference type="Proteomes" id="UP000002051"/>
    </source>
</evidence>
<comment type="subunit">
    <text evidence="2">Homotrimer.</text>
</comment>
<keyword evidence="7" id="KW-0804">Transcription</keyword>
<reference evidence="15" key="6">
    <citation type="journal article" date="2018" name="Nat. Plants">
        <title>Whole-genome landscape of Medicago truncatula symbiotic genes.</title>
        <authorList>
            <person name="Pecrix Y."/>
            <person name="Gamas P."/>
            <person name="Carrere S."/>
        </authorList>
    </citation>
    <scope>NUCLEOTIDE SEQUENCE</scope>
    <source>
        <tissue evidence="15">Leaves</tissue>
    </source>
</reference>
<organism evidence="13">
    <name type="scientific">Medicago truncatula</name>
    <name type="common">Barrel medic</name>
    <name type="synonym">Medicago tribuloides</name>
    <dbReference type="NCBI Taxonomy" id="3880"/>
    <lineage>
        <taxon>Eukaryota</taxon>
        <taxon>Viridiplantae</taxon>
        <taxon>Streptophyta</taxon>
        <taxon>Embryophyta</taxon>
        <taxon>Tracheophyta</taxon>
        <taxon>Spermatophyta</taxon>
        <taxon>Magnoliopsida</taxon>
        <taxon>eudicotyledons</taxon>
        <taxon>Gunneridae</taxon>
        <taxon>Pentapetalae</taxon>
        <taxon>rosids</taxon>
        <taxon>fabids</taxon>
        <taxon>Fabales</taxon>
        <taxon>Fabaceae</taxon>
        <taxon>Papilionoideae</taxon>
        <taxon>50 kb inversion clade</taxon>
        <taxon>NPAAA clade</taxon>
        <taxon>Hologalegina</taxon>
        <taxon>IRL clade</taxon>
        <taxon>Trifolieae</taxon>
        <taxon>Medicago</taxon>
    </lineage>
</organism>
<dbReference type="ExpressionAtlas" id="B7FM72">
    <property type="expression patterns" value="differential"/>
</dbReference>
<evidence type="ECO:0000256" key="2">
    <source>
        <dbReference type="ARBA" id="ARBA00011233"/>
    </source>
</evidence>
<evidence type="ECO:0000256" key="1">
    <source>
        <dbReference type="ARBA" id="ARBA00004123"/>
    </source>
</evidence>
<dbReference type="PRINTS" id="PR00056">
    <property type="entry name" value="HSFDOMAIN"/>
</dbReference>
<keyword evidence="8" id="KW-0539">Nucleus</keyword>
<dbReference type="EMBL" id="PSQE01000005">
    <property type="protein sequence ID" value="RHN53627.1"/>
    <property type="molecule type" value="Genomic_DNA"/>
</dbReference>
<evidence type="ECO:0000256" key="9">
    <source>
        <dbReference type="RuleBase" id="RU004020"/>
    </source>
</evidence>
<comment type="subcellular location">
    <subcellularLocation>
        <location evidence="1">Nucleus</location>
    </subcellularLocation>
</comment>
<proteinExistence type="evidence at transcript level"/>
<evidence type="ECO:0000313" key="15">
    <source>
        <dbReference type="EMBL" id="RHN53627.1"/>
    </source>
</evidence>
<evidence type="ECO:0000256" key="8">
    <source>
        <dbReference type="ARBA" id="ARBA00023242"/>
    </source>
</evidence>
<evidence type="ECO:0000256" key="7">
    <source>
        <dbReference type="ARBA" id="ARBA00023163"/>
    </source>
</evidence>
<evidence type="ECO:0000256" key="11">
    <source>
        <dbReference type="SAM" id="MobiDB-lite"/>
    </source>
</evidence>
<dbReference type="GO" id="GO:0003700">
    <property type="term" value="F:DNA-binding transcription factor activity"/>
    <property type="evidence" value="ECO:0000318"/>
    <property type="project" value="GO_Central"/>
</dbReference>
<protein>
    <submittedName>
        <fullName evidence="14">Heat shock transcription factor B2A</fullName>
    </submittedName>
    <submittedName>
        <fullName evidence="15">Putative transcription factor HSF-type-DNA-binding family</fullName>
    </submittedName>
</protein>
<name>B7FM72_MEDTR</name>
<evidence type="ECO:0000256" key="3">
    <source>
        <dbReference type="ARBA" id="ARBA00022553"/>
    </source>
</evidence>
<dbReference type="SUPFAM" id="SSF46785">
    <property type="entry name" value="Winged helix' DNA-binding domain"/>
    <property type="match status" value="1"/>
</dbReference>
<feature type="domain" description="HSF-type DNA-binding" evidence="12">
    <location>
        <begin position="64"/>
        <end position="88"/>
    </location>
</feature>
<dbReference type="OrthoDB" id="60033at2759"/>
<evidence type="ECO:0000256" key="6">
    <source>
        <dbReference type="ARBA" id="ARBA00023125"/>
    </source>
</evidence>
<reference evidence="18" key="5">
    <citation type="journal article" date="2018" name="Nat. Plants">
        <title>Whole-genome landscape of Medicago truncatula symbiotic genes.</title>
        <authorList>
            <person name="Pecrix Y."/>
            <person name="Staton S.E."/>
            <person name="Sallet E."/>
            <person name="Lelandais-Briere C."/>
            <person name="Moreau S."/>
            <person name="Carrere S."/>
            <person name="Blein T."/>
            <person name="Jardinaud M.F."/>
            <person name="Latrasse D."/>
            <person name="Zouine M."/>
            <person name="Zahm M."/>
            <person name="Kreplak J."/>
            <person name="Mayjonade B."/>
            <person name="Satge C."/>
            <person name="Perez M."/>
            <person name="Cauet S."/>
            <person name="Marande W."/>
            <person name="Chantry-Darmon C."/>
            <person name="Lopez-Roques C."/>
            <person name="Bouchez O."/>
            <person name="Berard A."/>
            <person name="Debelle F."/>
            <person name="Munos S."/>
            <person name="Bendahmane A."/>
            <person name="Berges H."/>
            <person name="Niebel A."/>
            <person name="Buitink J."/>
            <person name="Frugier F."/>
            <person name="Benhamed M."/>
            <person name="Crespi M."/>
            <person name="Gouzy J."/>
            <person name="Gamas P."/>
        </authorList>
    </citation>
    <scope>NUCLEOTIDE SEQUENCE [LARGE SCALE GENOMIC DNA]</scope>
    <source>
        <strain evidence="18">cv. Jemalong A17</strain>
    </source>
</reference>
<dbReference type="eggNOG" id="KOG0627">
    <property type="taxonomic scope" value="Eukaryota"/>
</dbReference>
<dbReference type="EnsemblPlants" id="AES94092">
    <property type="protein sequence ID" value="AES94092"/>
    <property type="gene ID" value="MTR_5g010680"/>
</dbReference>
<dbReference type="Proteomes" id="UP000265566">
    <property type="component" value="Chromosome 5"/>
</dbReference>
<keyword evidence="3" id="KW-0597">Phosphoprotein</keyword>
<feature type="coiled-coil region" evidence="10">
    <location>
        <begin position="180"/>
        <end position="207"/>
    </location>
</feature>
<dbReference type="GO" id="GO:0043565">
    <property type="term" value="F:sequence-specific DNA binding"/>
    <property type="evidence" value="ECO:0007669"/>
    <property type="project" value="InterPro"/>
</dbReference>
<dbReference type="FunFam" id="1.10.10.10:FF:000037">
    <property type="entry name" value="Heat stress transcription factor B-4"/>
    <property type="match status" value="1"/>
</dbReference>
<keyword evidence="10" id="KW-0175">Coiled coil</keyword>
<sequence>MATLPVEQTGESATAESQRSIPTPFLTKTYQLVDDSSVDDLVSWNEDGTSFIVWKPAEFARDLLPKYFKHNNFSSFVRQLNTYGFRKVVPDRWEFANDGFRRGEKNLLRDIQRRKILPAAGTAMATAVAAANTVTVAMAAPVRMVSPATSGDEQVVSSNSSPIAVNNGATVQRSTSCTTAPELVEENERLKKENMQLSNELSQLKGLCNNILAMMSNYNSGFSRQLESSTSAATARGVVVTEGKILDLLPLRNVSLAEENVVVNLGGAAGGLPCETMSLMEPEVQASQVPKLFGVSIGLKRCRTENEVEPEREEREQHQQMQVQMQTQSSQETDRGSDVKSEPRDGDSDDQERRWKLMK</sequence>
<dbReference type="PANTHER" id="PTHR10015:SF169">
    <property type="entry name" value="HEAT STRESS TRANSCRIPTION FACTOR B-2B"/>
    <property type="match status" value="1"/>
</dbReference>
<dbReference type="STRING" id="3880.B7FM72"/>
<evidence type="ECO:0000313" key="16">
    <source>
        <dbReference type="EnsemblPlants" id="AES94092"/>
    </source>
</evidence>
<dbReference type="InterPro" id="IPR036390">
    <property type="entry name" value="WH_DNA-bd_sf"/>
</dbReference>
<keyword evidence="17" id="KW-1185">Reference proteome</keyword>
<dbReference type="Gene3D" id="1.10.10.10">
    <property type="entry name" value="Winged helix-like DNA-binding domain superfamily/Winged helix DNA-binding domain"/>
    <property type="match status" value="1"/>
</dbReference>